<feature type="compositionally biased region" description="Low complexity" evidence="2">
    <location>
        <begin position="212"/>
        <end position="236"/>
    </location>
</feature>
<gene>
    <name evidence="4" type="ORF">Tci_010281</name>
</gene>
<dbReference type="InterPro" id="IPR001584">
    <property type="entry name" value="Integrase_cat-core"/>
</dbReference>
<dbReference type="Gene3D" id="3.30.70.270">
    <property type="match status" value="1"/>
</dbReference>
<evidence type="ECO:0000259" key="3">
    <source>
        <dbReference type="PROSITE" id="PS50994"/>
    </source>
</evidence>
<dbReference type="SUPFAM" id="SSF53098">
    <property type="entry name" value="Ribonuclease H-like"/>
    <property type="match status" value="1"/>
</dbReference>
<dbReference type="GO" id="GO:0003676">
    <property type="term" value="F:nucleic acid binding"/>
    <property type="evidence" value="ECO:0007669"/>
    <property type="project" value="InterPro"/>
</dbReference>
<dbReference type="InterPro" id="IPR043502">
    <property type="entry name" value="DNA/RNA_pol_sf"/>
</dbReference>
<accession>A0A6L2JMX7</accession>
<dbReference type="Pfam" id="PF17919">
    <property type="entry name" value="RT_RNaseH_2"/>
    <property type="match status" value="1"/>
</dbReference>
<keyword evidence="1" id="KW-0511">Multifunctional enzyme</keyword>
<comment type="caution">
    <text evidence="4">The sequence shown here is derived from an EMBL/GenBank/DDBJ whole genome shotgun (WGS) entry which is preliminary data.</text>
</comment>
<dbReference type="GO" id="GO:0003964">
    <property type="term" value="F:RNA-directed DNA polymerase activity"/>
    <property type="evidence" value="ECO:0007669"/>
    <property type="project" value="UniProtKB-KW"/>
</dbReference>
<feature type="region of interest" description="Disordered" evidence="2">
    <location>
        <begin position="162"/>
        <end position="199"/>
    </location>
</feature>
<proteinExistence type="predicted"/>
<dbReference type="InterPro" id="IPR043128">
    <property type="entry name" value="Rev_trsase/Diguanyl_cyclase"/>
</dbReference>
<name>A0A6L2JMX7_TANCI</name>
<dbReference type="AlphaFoldDB" id="A0A6L2JMX7"/>
<sequence length="753" mass="84852">MKERQRQSRESKVILSKALDASLVITECSRTKSDVHITSSCSGTYITHVVDTDIRPVNDQEPSVKEKGFIIAALKNELRKLTGNGVNTKFAKPSILGKPVLQPLRNQSVLRQLTAFRFERPKFSKPWFTSQVYVNNVFSKPVTPHYLPKVRESAFVKPNHVIASGSSRNSSKESSGLALHRQMASADNTSGPAPQRKESVAQPVLVAAIQEPVVSTSTPSSTRIDQDTPSTSTSQTIKEAQSYVIPTSVEEDDHGLLIREEVVEASKRRRSLLDHKIKLLSKGSSEGSGIIPKVLDEPKDNSCCSSILLSLSDNEVQDVSNDEVSPIHCVPKKGGMTIIKNEDNELIPTRQMLKRCEDTNPVLNWKKCRFMVKEGIVLGHKISKSGIEFDRAKVDVIAKLPHPTFVKEKETPIIFSKECIEAFNILKKKLTETPILVSLDWDLPLEIMCDASDYAEFDVIIRDKKEAENLAADHLSRLENPHESDLEKKVNETFPLETLGILYSHNDSSTPCQESIDILTACHNGPTEGHHGANYTAKKFFDSGFYWPTIYHDAHDMVKSCDSCQRQGPFPSSRGNKYILVAVDYFDRGTHFCNDQFAKVMLKYGVNHRLSTMYHPQMNGQEEVSNCGLKRILERNVGENQASWSDKLDDALWAFCTAFKTLIGCTPYKLVYEKACHLPIELEHKAYWALKHCNFDLKTTGDHQKVQMNELNELCDQVYENSLIYKEKMKKIHDSKIKNCVFNVGDRVFLFNS</sequence>
<feature type="domain" description="Integrase catalytic" evidence="3">
    <location>
        <begin position="587"/>
        <end position="675"/>
    </location>
</feature>
<evidence type="ECO:0000256" key="2">
    <source>
        <dbReference type="SAM" id="MobiDB-lite"/>
    </source>
</evidence>
<dbReference type="InterPro" id="IPR041577">
    <property type="entry name" value="RT_RNaseH_2"/>
</dbReference>
<feature type="region of interest" description="Disordered" evidence="2">
    <location>
        <begin position="211"/>
        <end position="239"/>
    </location>
</feature>
<feature type="compositionally biased region" description="Low complexity" evidence="2">
    <location>
        <begin position="164"/>
        <end position="175"/>
    </location>
</feature>
<dbReference type="Gene3D" id="1.10.340.70">
    <property type="match status" value="1"/>
</dbReference>
<dbReference type="EMBL" id="BKCJ010001036">
    <property type="protein sequence ID" value="GEU38303.1"/>
    <property type="molecule type" value="Genomic_DNA"/>
</dbReference>
<keyword evidence="4" id="KW-0548">Nucleotidyltransferase</keyword>
<dbReference type="InterPro" id="IPR050951">
    <property type="entry name" value="Retrovirus_Pol_polyprotein"/>
</dbReference>
<protein>
    <submittedName>
        <fullName evidence="4">Reverse transcriptase domain-containing protein</fullName>
    </submittedName>
</protein>
<organism evidence="4">
    <name type="scientific">Tanacetum cinerariifolium</name>
    <name type="common">Dalmatian daisy</name>
    <name type="synonym">Chrysanthemum cinerariifolium</name>
    <dbReference type="NCBI Taxonomy" id="118510"/>
    <lineage>
        <taxon>Eukaryota</taxon>
        <taxon>Viridiplantae</taxon>
        <taxon>Streptophyta</taxon>
        <taxon>Embryophyta</taxon>
        <taxon>Tracheophyta</taxon>
        <taxon>Spermatophyta</taxon>
        <taxon>Magnoliopsida</taxon>
        <taxon>eudicotyledons</taxon>
        <taxon>Gunneridae</taxon>
        <taxon>Pentapetalae</taxon>
        <taxon>asterids</taxon>
        <taxon>campanulids</taxon>
        <taxon>Asterales</taxon>
        <taxon>Asteraceae</taxon>
        <taxon>Asteroideae</taxon>
        <taxon>Anthemideae</taxon>
        <taxon>Anthemidinae</taxon>
        <taxon>Tanacetum</taxon>
    </lineage>
</organism>
<dbReference type="InterPro" id="IPR036397">
    <property type="entry name" value="RNaseH_sf"/>
</dbReference>
<dbReference type="InterPro" id="IPR012337">
    <property type="entry name" value="RNaseH-like_sf"/>
</dbReference>
<dbReference type="InterPro" id="IPR041588">
    <property type="entry name" value="Integrase_H2C2"/>
</dbReference>
<dbReference type="PROSITE" id="PS50994">
    <property type="entry name" value="INTEGRASE"/>
    <property type="match status" value="1"/>
</dbReference>
<keyword evidence="4" id="KW-0808">Transferase</keyword>
<dbReference type="Gene3D" id="3.30.420.10">
    <property type="entry name" value="Ribonuclease H-like superfamily/Ribonuclease H"/>
    <property type="match status" value="1"/>
</dbReference>
<evidence type="ECO:0000256" key="1">
    <source>
        <dbReference type="ARBA" id="ARBA00023268"/>
    </source>
</evidence>
<dbReference type="SUPFAM" id="SSF56672">
    <property type="entry name" value="DNA/RNA polymerases"/>
    <property type="match status" value="1"/>
</dbReference>
<evidence type="ECO:0000313" key="4">
    <source>
        <dbReference type="EMBL" id="GEU38303.1"/>
    </source>
</evidence>
<dbReference type="GO" id="GO:0015074">
    <property type="term" value="P:DNA integration"/>
    <property type="evidence" value="ECO:0007669"/>
    <property type="project" value="InterPro"/>
</dbReference>
<reference evidence="4" key="1">
    <citation type="journal article" date="2019" name="Sci. Rep.">
        <title>Draft genome of Tanacetum cinerariifolium, the natural source of mosquito coil.</title>
        <authorList>
            <person name="Yamashiro T."/>
            <person name="Shiraishi A."/>
            <person name="Satake H."/>
            <person name="Nakayama K."/>
        </authorList>
    </citation>
    <scope>NUCLEOTIDE SEQUENCE</scope>
</reference>
<dbReference type="PANTHER" id="PTHR37984">
    <property type="entry name" value="PROTEIN CBG26694"/>
    <property type="match status" value="1"/>
</dbReference>
<dbReference type="PANTHER" id="PTHR37984:SF5">
    <property type="entry name" value="PROTEIN NYNRIN-LIKE"/>
    <property type="match status" value="1"/>
</dbReference>
<keyword evidence="4" id="KW-0695">RNA-directed DNA polymerase</keyword>
<dbReference type="Pfam" id="PF17921">
    <property type="entry name" value="Integrase_H2C2"/>
    <property type="match status" value="1"/>
</dbReference>